<name>A0A1V2FWE0_ECOLX</name>
<dbReference type="InterPro" id="IPR036950">
    <property type="entry name" value="PBP_transglycosylase"/>
</dbReference>
<dbReference type="Pfam" id="PF00912">
    <property type="entry name" value="Transgly"/>
    <property type="match status" value="1"/>
</dbReference>
<dbReference type="PANTHER" id="PTHR32282:SF15">
    <property type="entry name" value="PENICILLIN-BINDING PROTEIN 1C"/>
    <property type="match status" value="1"/>
</dbReference>
<sequence>MWRYPVTIEDVSPRYLEALINYEDRWFWKHPGVNPFSVARAAWQDLTSGRVISGGSTLTMQVARLLDP</sequence>
<feature type="non-terminal residue" evidence="4">
    <location>
        <position position="68"/>
    </location>
</feature>
<dbReference type="EMBL" id="MTPS01000634">
    <property type="protein sequence ID" value="ONG25837.1"/>
    <property type="molecule type" value="Genomic_DNA"/>
</dbReference>
<reference evidence="4 5" key="1">
    <citation type="submission" date="2017-01" db="EMBL/GenBank/DDBJ databases">
        <title>Draft genome sequence of an E. coli strain isolated from human, in Amazon, Brazil.</title>
        <authorList>
            <person name="Moura Q."/>
            <person name="Fernandes M.R."/>
            <person name="Cerdeira L."/>
            <person name="Vianello M."/>
            <person name="Souza T.A."/>
            <person name="Ienne S."/>
            <person name="Lincopan N."/>
        </authorList>
    </citation>
    <scope>NUCLEOTIDE SEQUENCE [LARGE SCALE GENOMIC DNA]</scope>
    <source>
        <strain evidence="4 5">ICBEcBL-II-13</strain>
    </source>
</reference>
<dbReference type="Proteomes" id="UP000188967">
    <property type="component" value="Unassembled WGS sequence"/>
</dbReference>
<organism evidence="4 5">
    <name type="scientific">Escherichia coli</name>
    <dbReference type="NCBI Taxonomy" id="562"/>
    <lineage>
        <taxon>Bacteria</taxon>
        <taxon>Pseudomonadati</taxon>
        <taxon>Pseudomonadota</taxon>
        <taxon>Gammaproteobacteria</taxon>
        <taxon>Enterobacterales</taxon>
        <taxon>Enterobacteriaceae</taxon>
        <taxon>Escherichia</taxon>
    </lineage>
</organism>
<comment type="pathway">
    <text evidence="1">Cell wall biogenesis; peptidoglycan biosynthesis.</text>
</comment>
<dbReference type="GO" id="GO:0030288">
    <property type="term" value="C:outer membrane-bounded periplasmic space"/>
    <property type="evidence" value="ECO:0007669"/>
    <property type="project" value="TreeGrafter"/>
</dbReference>
<dbReference type="Gene3D" id="1.10.3810.10">
    <property type="entry name" value="Biosynthetic peptidoglycan transglycosylase-like"/>
    <property type="match status" value="1"/>
</dbReference>
<evidence type="ECO:0000259" key="3">
    <source>
        <dbReference type="Pfam" id="PF00912"/>
    </source>
</evidence>
<dbReference type="PANTHER" id="PTHR32282">
    <property type="entry name" value="BINDING PROTEIN TRANSPEPTIDASE, PUTATIVE-RELATED"/>
    <property type="match status" value="1"/>
</dbReference>
<keyword evidence="2" id="KW-0808">Transferase</keyword>
<dbReference type="AlphaFoldDB" id="A0A1V2FWE0"/>
<dbReference type="GO" id="GO:0009252">
    <property type="term" value="P:peptidoglycan biosynthetic process"/>
    <property type="evidence" value="ECO:0007669"/>
    <property type="project" value="TreeGrafter"/>
</dbReference>
<dbReference type="InterPro" id="IPR023346">
    <property type="entry name" value="Lysozyme-like_dom_sf"/>
</dbReference>
<dbReference type="InterPro" id="IPR050396">
    <property type="entry name" value="Glycosyltr_51/Transpeptidase"/>
</dbReference>
<protein>
    <recommendedName>
        <fullName evidence="3">Glycosyl transferase family 51 domain-containing protein</fullName>
    </recommendedName>
</protein>
<dbReference type="InterPro" id="IPR001264">
    <property type="entry name" value="Glyco_trans_51"/>
</dbReference>
<dbReference type="GO" id="GO:0008955">
    <property type="term" value="F:peptidoglycan glycosyltransferase activity"/>
    <property type="evidence" value="ECO:0007669"/>
    <property type="project" value="TreeGrafter"/>
</dbReference>
<proteinExistence type="predicted"/>
<evidence type="ECO:0000313" key="4">
    <source>
        <dbReference type="EMBL" id="ONG25837.1"/>
    </source>
</evidence>
<evidence type="ECO:0000313" key="5">
    <source>
        <dbReference type="Proteomes" id="UP000188967"/>
    </source>
</evidence>
<accession>A0A1V2FWE0</accession>
<evidence type="ECO:0000256" key="2">
    <source>
        <dbReference type="ARBA" id="ARBA00022679"/>
    </source>
</evidence>
<gene>
    <name evidence="4" type="ORF">BXT93_27255</name>
</gene>
<dbReference type="SUPFAM" id="SSF53955">
    <property type="entry name" value="Lysozyme-like"/>
    <property type="match status" value="1"/>
</dbReference>
<evidence type="ECO:0000256" key="1">
    <source>
        <dbReference type="ARBA" id="ARBA00004752"/>
    </source>
</evidence>
<comment type="caution">
    <text evidence="4">The sequence shown here is derived from an EMBL/GenBank/DDBJ whole genome shotgun (WGS) entry which is preliminary data.</text>
</comment>
<feature type="domain" description="Glycosyl transferase family 51" evidence="3">
    <location>
        <begin position="3"/>
        <end position="66"/>
    </location>
</feature>